<organism evidence="3">
    <name type="scientific">Gongylonema pulchrum</name>
    <dbReference type="NCBI Taxonomy" id="637853"/>
    <lineage>
        <taxon>Eukaryota</taxon>
        <taxon>Metazoa</taxon>
        <taxon>Ecdysozoa</taxon>
        <taxon>Nematoda</taxon>
        <taxon>Chromadorea</taxon>
        <taxon>Rhabditida</taxon>
        <taxon>Spirurina</taxon>
        <taxon>Spiruromorpha</taxon>
        <taxon>Spiruroidea</taxon>
        <taxon>Gongylonematidae</taxon>
        <taxon>Gongylonema</taxon>
    </lineage>
</organism>
<dbReference type="AlphaFoldDB" id="A0A183EF84"/>
<name>A0A183EF84_9BILA</name>
<reference evidence="3" key="1">
    <citation type="submission" date="2016-06" db="UniProtKB">
        <authorList>
            <consortium name="WormBaseParasite"/>
        </authorList>
    </citation>
    <scope>IDENTIFICATION</scope>
</reference>
<evidence type="ECO:0000313" key="1">
    <source>
        <dbReference type="EMBL" id="VDN34231.1"/>
    </source>
</evidence>
<dbReference type="Proteomes" id="UP000271098">
    <property type="component" value="Unassembled WGS sequence"/>
</dbReference>
<reference evidence="1 2" key="2">
    <citation type="submission" date="2018-11" db="EMBL/GenBank/DDBJ databases">
        <authorList>
            <consortium name="Pathogen Informatics"/>
        </authorList>
    </citation>
    <scope>NUCLEOTIDE SEQUENCE [LARGE SCALE GENOMIC DNA]</scope>
</reference>
<dbReference type="WBParaSite" id="GPUH_0001965001-mRNA-1">
    <property type="protein sequence ID" value="GPUH_0001965001-mRNA-1"/>
    <property type="gene ID" value="GPUH_0001965001"/>
</dbReference>
<sequence>MQIQPISRCNNEKPAAAHLKIIPITRTALKPFDHKTHQRCPTPSGPSQQPVLPECWPLQLSFEECVCSVLEIRKNTLKFKEEIKEAPYRRATECPLEEHHESAFHQSISVPSKRAHLIRA</sequence>
<evidence type="ECO:0000313" key="3">
    <source>
        <dbReference type="WBParaSite" id="GPUH_0001965001-mRNA-1"/>
    </source>
</evidence>
<accession>A0A183EF84</accession>
<gene>
    <name evidence="1" type="ORF">GPUH_LOCUS19625</name>
</gene>
<dbReference type="EMBL" id="UYRT01088850">
    <property type="protein sequence ID" value="VDN34231.1"/>
    <property type="molecule type" value="Genomic_DNA"/>
</dbReference>
<protein>
    <submittedName>
        <fullName evidence="1 3">Uncharacterized protein</fullName>
    </submittedName>
</protein>
<evidence type="ECO:0000313" key="2">
    <source>
        <dbReference type="Proteomes" id="UP000271098"/>
    </source>
</evidence>
<keyword evidence="2" id="KW-1185">Reference proteome</keyword>
<proteinExistence type="predicted"/>